<name>A0AA91LXI3_9MYCO</name>
<dbReference type="AlphaFoldDB" id="A0AA91LXI3"/>
<dbReference type="RefSeq" id="WP_232080151.1">
    <property type="nucleotide sequence ID" value="NZ_AP022606.1"/>
</dbReference>
<accession>A0AA91LXI3</accession>
<comment type="caution">
    <text evidence="3">The sequence shown here is derived from an EMBL/GenBank/DDBJ whole genome shotgun (WGS) entry which is preliminary data.</text>
</comment>
<keyword evidence="2" id="KW-0472">Membrane</keyword>
<keyword evidence="2" id="KW-0812">Transmembrane</keyword>
<keyword evidence="2" id="KW-1133">Transmembrane helix</keyword>
<reference evidence="3 4" key="1">
    <citation type="submission" date="2016-12" db="EMBL/GenBank/DDBJ databases">
        <title>The new phylogeny of genus Mycobacterium.</title>
        <authorList>
            <person name="Tortoli E."/>
            <person name="Trovato A."/>
            <person name="Cirillo D.M."/>
        </authorList>
    </citation>
    <scope>NUCLEOTIDE SEQUENCE [LARGE SCALE GENOMIC DNA]</scope>
    <source>
        <strain evidence="3 4">DSM 44624</strain>
    </source>
</reference>
<sequence length="302" mass="35299">MRPRQRKVESVGWISGRWHDLSGVSSTAWLGLALWVIVVVALAALVYVRYHLARMRKLSFEDHRPQVTMFMEPHAADWHLVELVVRNFGQRTAYDVRFQFNNPPTVAEYENAYEGMVDITELHLPEELPELAPGQEWRTVWDSALDRHQLGGAIASRFTGTVTYYDSPVPEGRWSNVKSRRRKPIETKVVLDWGTLPPVQRIELMTSHDLAKREKQKLELLRCLLTYFQVASQETRPEDVRSEIDRIKHATQEIRNRWRSRQLEEPTDVRMRRPHSGHPPIRDGEPELEPSRRHGQPTERLP</sequence>
<feature type="compositionally biased region" description="Basic and acidic residues" evidence="1">
    <location>
        <begin position="280"/>
        <end position="292"/>
    </location>
</feature>
<evidence type="ECO:0000256" key="1">
    <source>
        <dbReference type="SAM" id="MobiDB-lite"/>
    </source>
</evidence>
<feature type="transmembrane region" description="Helical" evidence="2">
    <location>
        <begin position="28"/>
        <end position="48"/>
    </location>
</feature>
<feature type="region of interest" description="Disordered" evidence="1">
    <location>
        <begin position="258"/>
        <end position="302"/>
    </location>
</feature>
<proteinExistence type="predicted"/>
<evidence type="ECO:0000313" key="3">
    <source>
        <dbReference type="EMBL" id="ORA36616.1"/>
    </source>
</evidence>
<feature type="compositionally biased region" description="Basic and acidic residues" evidence="1">
    <location>
        <begin position="258"/>
        <end position="271"/>
    </location>
</feature>
<gene>
    <name evidence="3" type="ORF">BST20_14955</name>
</gene>
<protein>
    <submittedName>
        <fullName evidence="3">Uncharacterized protein</fullName>
    </submittedName>
</protein>
<evidence type="ECO:0000256" key="2">
    <source>
        <dbReference type="SAM" id="Phobius"/>
    </source>
</evidence>
<dbReference type="Proteomes" id="UP000192441">
    <property type="component" value="Unassembled WGS sequence"/>
</dbReference>
<dbReference type="EMBL" id="MVHM01000009">
    <property type="protein sequence ID" value="ORA36616.1"/>
    <property type="molecule type" value="Genomic_DNA"/>
</dbReference>
<organism evidence="3 4">
    <name type="scientific">Mycobacterium branderi</name>
    <dbReference type="NCBI Taxonomy" id="43348"/>
    <lineage>
        <taxon>Bacteria</taxon>
        <taxon>Bacillati</taxon>
        <taxon>Actinomycetota</taxon>
        <taxon>Actinomycetes</taxon>
        <taxon>Mycobacteriales</taxon>
        <taxon>Mycobacteriaceae</taxon>
        <taxon>Mycobacterium</taxon>
    </lineage>
</organism>
<evidence type="ECO:0000313" key="4">
    <source>
        <dbReference type="Proteomes" id="UP000192441"/>
    </source>
</evidence>